<sequence length="189" mass="20329">MQVQTTFKLIAPKSIRAQLTKAVTLKRDVTISALFHGLVSSNVAFTSGMQREDAADFDTVLRHLLPIKYDKKSNGYMFDGKKAFASAEKLGINLEAMRTEYKADAADRDAVVEQFYTAVMSFYAANAAAKKAADLDNDAKKAKGIERIKSGIAQAKQNGATDRDIIDALLAVGIDVSGALTVLPVPDAA</sequence>
<dbReference type="OrthoDB" id="9610at10239"/>
<dbReference type="RefSeq" id="YP_009289607.1">
    <property type="nucleotide sequence ID" value="NC_031096.1"/>
</dbReference>
<dbReference type="Proteomes" id="UP000203143">
    <property type="component" value="Segment"/>
</dbReference>
<gene>
    <name evidence="1" type="ORF">BI050_gp03</name>
</gene>
<dbReference type="GeneID" id="29080719"/>
<keyword evidence="2" id="KW-1185">Reference proteome</keyword>
<protein>
    <submittedName>
        <fullName evidence="1">Uncharacterized protein</fullName>
    </submittedName>
</protein>
<evidence type="ECO:0000313" key="1">
    <source>
        <dbReference type="EMBL" id="ANT45360.1"/>
    </source>
</evidence>
<accession>A0A1B1PEF4</accession>
<proteinExistence type="predicted"/>
<name>A0A1B1PEF4_9CAUD</name>
<dbReference type="EMBL" id="KX278419">
    <property type="protein sequence ID" value="ANT45360.1"/>
    <property type="molecule type" value="Genomic_DNA"/>
</dbReference>
<dbReference type="KEGG" id="vg:29080719"/>
<reference evidence="2" key="1">
    <citation type="submission" date="2016-05" db="EMBL/GenBank/DDBJ databases">
        <authorList>
            <person name="Shneider M.M."/>
            <person name="Kabanova A.P."/>
            <person name="Vo T.N.H."/>
            <person name="Samarov N.I."/>
            <person name="Miroshnikov K.K."/>
            <person name="Korzhenkov A.A."/>
            <person name="Karandashov V.E."/>
            <person name="Toschakov S.V."/>
            <person name="Ignatov A.N."/>
            <person name="Miroshnikov K.A."/>
        </authorList>
    </citation>
    <scope>NUCLEOTIDE SEQUENCE [LARGE SCALE GENOMIC DNA]</scope>
</reference>
<evidence type="ECO:0000313" key="2">
    <source>
        <dbReference type="Proteomes" id="UP000203143"/>
    </source>
</evidence>
<organism evidence="1 2">
    <name type="scientific">Pectobacterium phage PP90</name>
    <dbReference type="NCBI Taxonomy" id="1873959"/>
    <lineage>
        <taxon>Viruses</taxon>
        <taxon>Duplodnaviria</taxon>
        <taxon>Heunggongvirae</taxon>
        <taxon>Uroviricota</taxon>
        <taxon>Caudoviricetes</taxon>
        <taxon>Autographivirales</taxon>
        <taxon>Autoscriptoviridae</taxon>
        <taxon>Corkvirinae</taxon>
        <taxon>Phimunavirus</taxon>
        <taxon>Phimunavirus PP90</taxon>
    </lineage>
</organism>